<feature type="compositionally biased region" description="Acidic residues" evidence="1">
    <location>
        <begin position="23"/>
        <end position="39"/>
    </location>
</feature>
<feature type="region of interest" description="Disordered" evidence="1">
    <location>
        <begin position="23"/>
        <end position="54"/>
    </location>
</feature>
<dbReference type="Proteomes" id="UP000054359">
    <property type="component" value="Unassembled WGS sequence"/>
</dbReference>
<organism evidence="2 3">
    <name type="scientific">Stegodyphus mimosarum</name>
    <name type="common">African social velvet spider</name>
    <dbReference type="NCBI Taxonomy" id="407821"/>
    <lineage>
        <taxon>Eukaryota</taxon>
        <taxon>Metazoa</taxon>
        <taxon>Ecdysozoa</taxon>
        <taxon>Arthropoda</taxon>
        <taxon>Chelicerata</taxon>
        <taxon>Arachnida</taxon>
        <taxon>Araneae</taxon>
        <taxon>Araneomorphae</taxon>
        <taxon>Entelegynae</taxon>
        <taxon>Eresoidea</taxon>
        <taxon>Eresidae</taxon>
        <taxon>Stegodyphus</taxon>
    </lineage>
</organism>
<reference evidence="2 3" key="1">
    <citation type="submission" date="2013-11" db="EMBL/GenBank/DDBJ databases">
        <title>Genome sequencing of Stegodyphus mimosarum.</title>
        <authorList>
            <person name="Bechsgaard J."/>
        </authorList>
    </citation>
    <scope>NUCLEOTIDE SEQUENCE [LARGE SCALE GENOMIC DNA]</scope>
</reference>
<evidence type="ECO:0000256" key="1">
    <source>
        <dbReference type="SAM" id="MobiDB-lite"/>
    </source>
</evidence>
<evidence type="ECO:0000313" key="2">
    <source>
        <dbReference type="EMBL" id="KFM70312.1"/>
    </source>
</evidence>
<keyword evidence="3" id="KW-1185">Reference proteome</keyword>
<protein>
    <submittedName>
        <fullName evidence="2">Uncharacterized protein</fullName>
    </submittedName>
</protein>
<evidence type="ECO:0000313" key="3">
    <source>
        <dbReference type="Proteomes" id="UP000054359"/>
    </source>
</evidence>
<gene>
    <name evidence="2" type="ORF">X975_18701</name>
</gene>
<name>A0A087TYX3_STEMI</name>
<dbReference type="AlphaFoldDB" id="A0A087TYX3"/>
<feature type="compositionally biased region" description="Basic and acidic residues" evidence="1">
    <location>
        <begin position="40"/>
        <end position="54"/>
    </location>
</feature>
<dbReference type="EMBL" id="KK117377">
    <property type="protein sequence ID" value="KFM70312.1"/>
    <property type="molecule type" value="Genomic_DNA"/>
</dbReference>
<feature type="non-terminal residue" evidence="2">
    <location>
        <position position="103"/>
    </location>
</feature>
<accession>A0A087TYX3</accession>
<sequence length="103" mass="12149">MALHLSFDKEIERLRNILESISTDDESLSEEEEELIDEEYNSHSDTELDSELKNESNDENYVEYFMYGKWKYMPLKSPKGQFQFDNNATAIVKRLIEPLYNSG</sequence>
<proteinExistence type="predicted"/>